<keyword evidence="2" id="KW-1185">Reference proteome</keyword>
<dbReference type="AlphaFoldDB" id="A0A2J6Q5N9"/>
<protein>
    <submittedName>
        <fullName evidence="1">Uncharacterized protein</fullName>
    </submittedName>
</protein>
<evidence type="ECO:0000313" key="1">
    <source>
        <dbReference type="EMBL" id="PMD21596.1"/>
    </source>
</evidence>
<sequence length="102" mass="11198">MISFWPTSESSNSGVAVISFVTLVLQSAGSNSRFLFIMLTTILPLEIFDVRLSWADASAINAPHANLSQPHHDVSSLSVVLVSPPFRVQMSHREFPLAFHSC</sequence>
<reference evidence="1 2" key="1">
    <citation type="submission" date="2016-05" db="EMBL/GenBank/DDBJ databases">
        <title>A degradative enzymes factory behind the ericoid mycorrhizal symbiosis.</title>
        <authorList>
            <consortium name="DOE Joint Genome Institute"/>
            <person name="Martino E."/>
            <person name="Morin E."/>
            <person name="Grelet G."/>
            <person name="Kuo A."/>
            <person name="Kohler A."/>
            <person name="Daghino S."/>
            <person name="Barry K."/>
            <person name="Choi C."/>
            <person name="Cichocki N."/>
            <person name="Clum A."/>
            <person name="Copeland A."/>
            <person name="Hainaut M."/>
            <person name="Haridas S."/>
            <person name="Labutti K."/>
            <person name="Lindquist E."/>
            <person name="Lipzen A."/>
            <person name="Khouja H.-R."/>
            <person name="Murat C."/>
            <person name="Ohm R."/>
            <person name="Olson A."/>
            <person name="Spatafora J."/>
            <person name="Veneault-Fourrey C."/>
            <person name="Henrissat B."/>
            <person name="Grigoriev I."/>
            <person name="Martin F."/>
            <person name="Perotto S."/>
        </authorList>
    </citation>
    <scope>NUCLEOTIDE SEQUENCE [LARGE SCALE GENOMIC DNA]</scope>
    <source>
        <strain evidence="1 2">UAMH 7357</strain>
    </source>
</reference>
<accession>A0A2J6Q5N9</accession>
<dbReference type="EMBL" id="KZ613480">
    <property type="protein sequence ID" value="PMD21596.1"/>
    <property type="molecule type" value="Genomic_DNA"/>
</dbReference>
<proteinExistence type="predicted"/>
<organism evidence="1 2">
    <name type="scientific">Hyaloscypha hepaticicola</name>
    <dbReference type="NCBI Taxonomy" id="2082293"/>
    <lineage>
        <taxon>Eukaryota</taxon>
        <taxon>Fungi</taxon>
        <taxon>Dikarya</taxon>
        <taxon>Ascomycota</taxon>
        <taxon>Pezizomycotina</taxon>
        <taxon>Leotiomycetes</taxon>
        <taxon>Helotiales</taxon>
        <taxon>Hyaloscyphaceae</taxon>
        <taxon>Hyaloscypha</taxon>
    </lineage>
</organism>
<gene>
    <name evidence="1" type="ORF">NA56DRAFT_117394</name>
</gene>
<dbReference type="Proteomes" id="UP000235672">
    <property type="component" value="Unassembled WGS sequence"/>
</dbReference>
<name>A0A2J6Q5N9_9HELO</name>
<evidence type="ECO:0000313" key="2">
    <source>
        <dbReference type="Proteomes" id="UP000235672"/>
    </source>
</evidence>